<dbReference type="EMBL" id="BGZK01002591">
    <property type="protein sequence ID" value="GBP95155.1"/>
    <property type="molecule type" value="Genomic_DNA"/>
</dbReference>
<proteinExistence type="predicted"/>
<comment type="caution">
    <text evidence="1">The sequence shown here is derived from an EMBL/GenBank/DDBJ whole genome shotgun (WGS) entry which is preliminary data.</text>
</comment>
<dbReference type="Proteomes" id="UP000299102">
    <property type="component" value="Unassembled WGS sequence"/>
</dbReference>
<evidence type="ECO:0000313" key="1">
    <source>
        <dbReference type="EMBL" id="GBP95155.1"/>
    </source>
</evidence>
<organism evidence="1 2">
    <name type="scientific">Eumeta variegata</name>
    <name type="common">Bagworm moth</name>
    <name type="synonym">Eumeta japonica</name>
    <dbReference type="NCBI Taxonomy" id="151549"/>
    <lineage>
        <taxon>Eukaryota</taxon>
        <taxon>Metazoa</taxon>
        <taxon>Ecdysozoa</taxon>
        <taxon>Arthropoda</taxon>
        <taxon>Hexapoda</taxon>
        <taxon>Insecta</taxon>
        <taxon>Pterygota</taxon>
        <taxon>Neoptera</taxon>
        <taxon>Endopterygota</taxon>
        <taxon>Lepidoptera</taxon>
        <taxon>Glossata</taxon>
        <taxon>Ditrysia</taxon>
        <taxon>Tineoidea</taxon>
        <taxon>Psychidae</taxon>
        <taxon>Oiketicinae</taxon>
        <taxon>Eumeta</taxon>
    </lineage>
</organism>
<reference evidence="1 2" key="1">
    <citation type="journal article" date="2019" name="Commun. Biol.">
        <title>The bagworm genome reveals a unique fibroin gene that provides high tensile strength.</title>
        <authorList>
            <person name="Kono N."/>
            <person name="Nakamura H."/>
            <person name="Ohtoshi R."/>
            <person name="Tomita M."/>
            <person name="Numata K."/>
            <person name="Arakawa K."/>
        </authorList>
    </citation>
    <scope>NUCLEOTIDE SEQUENCE [LARGE SCALE GENOMIC DNA]</scope>
</reference>
<name>A0A4C2A848_EUMVA</name>
<protein>
    <submittedName>
        <fullName evidence="1">Uncharacterized protein</fullName>
    </submittedName>
</protein>
<evidence type="ECO:0000313" key="2">
    <source>
        <dbReference type="Proteomes" id="UP000299102"/>
    </source>
</evidence>
<dbReference type="AlphaFoldDB" id="A0A4C2A848"/>
<accession>A0A4C2A848</accession>
<keyword evidence="2" id="KW-1185">Reference proteome</keyword>
<gene>
    <name evidence="1" type="ORF">EVAR_70381_1</name>
</gene>
<sequence length="180" mass="20128">MAGQARTVPPSLEFVDCNLRRTAIRESEDASRTRDDSKWRHFPKCEGRTVRRGSRMGRVCLWLQNRPREKCNKVDPRLTRRHCAVLCSTRPVLIFIAQLELDHYIRHTCVAVARDRGPDGVGVGAGPSRWATAARHLLTGRPPSPERQRSGPLGCGRFKMMVVSGGVADPGVTRCEFVTP</sequence>